<keyword evidence="3" id="KW-0813">Transport</keyword>
<evidence type="ECO:0000256" key="4">
    <source>
        <dbReference type="ARBA" id="ARBA00022692"/>
    </source>
</evidence>
<reference evidence="9" key="5">
    <citation type="submission" date="2025-09" db="UniProtKB">
        <authorList>
            <consortium name="Ensembl"/>
        </authorList>
    </citation>
    <scope>IDENTIFICATION</scope>
</reference>
<feature type="transmembrane region" description="Helical" evidence="8">
    <location>
        <begin position="109"/>
        <end position="127"/>
    </location>
</feature>
<dbReference type="PANTHER" id="PTHR10332">
    <property type="entry name" value="EQUILIBRATIVE NUCLEOSIDE TRANSPORTER"/>
    <property type="match status" value="1"/>
</dbReference>
<dbReference type="Ensembl" id="ENST00000434816.5">
    <property type="protein sequence ID" value="ENSP00000406803.1"/>
    <property type="gene ID" value="ENSG00000164638.11"/>
</dbReference>
<dbReference type="AlphaFoldDB" id="C9IYM7"/>
<dbReference type="ChiTaRS" id="SLC29A4">
    <property type="organism name" value="human"/>
</dbReference>
<comment type="similarity">
    <text evidence="2">Belongs to the SLC29A/ENT transporter (TC 2.A.57) family.</text>
</comment>
<dbReference type="Antibodypedia" id="24590">
    <property type="antibodies" value="251 antibodies from 26 providers"/>
</dbReference>
<feature type="region of interest" description="Disordered" evidence="7">
    <location>
        <begin position="1"/>
        <end position="21"/>
    </location>
</feature>
<evidence type="ECO:0000256" key="1">
    <source>
        <dbReference type="ARBA" id="ARBA00004141"/>
    </source>
</evidence>
<feature type="transmembrane region" description="Helical" evidence="8">
    <location>
        <begin position="139"/>
        <end position="159"/>
    </location>
</feature>
<feature type="non-terminal residue" evidence="9">
    <location>
        <position position="163"/>
    </location>
</feature>
<dbReference type="OrthoDB" id="10014563at2759"/>
<comment type="subcellular location">
    <subcellularLocation>
        <location evidence="1">Membrane</location>
        <topology evidence="1">Multi-pass membrane protein</topology>
    </subcellularLocation>
</comment>
<dbReference type="HOGENOM" id="CLU_125273_0_0_1"/>
<evidence type="ECO:0000256" key="2">
    <source>
        <dbReference type="ARBA" id="ARBA00007965"/>
    </source>
</evidence>
<keyword evidence="11" id="KW-1267">Proteomics identification</keyword>
<dbReference type="ExpressionAtlas" id="C9IYM7">
    <property type="expression patterns" value="baseline and differential"/>
</dbReference>
<dbReference type="OMA" id="ARGMNEF"/>
<dbReference type="SMR" id="C9IYM7"/>
<sequence length="163" mass="17862">MGSVGSQRLEEPSVAGTPDPGVVMSFTFDSHQLEEAAEAAQGQGLRARGVPAFTDTTLDEPVPDDRYHAIYFAMLLAGVGFLLPYNSFITDVDYLHHKYPGTSIVFDMSLTYILVALAAVLLNNVLVERLTLHTRITAGYLLALGPLLFISICDVWLQLFSRD</sequence>
<dbReference type="Ensembl" id="ENST00000434816.5">
    <property type="protein sequence ID" value="ENSP00000406803.1"/>
    <property type="gene ID" value="ENSG00000164638.12"/>
</dbReference>
<dbReference type="VEuPathDB" id="HostDB:ENSG00000164638"/>
<dbReference type="InterPro" id="IPR002259">
    <property type="entry name" value="Eqnu_transpt"/>
</dbReference>
<keyword evidence="10" id="KW-1185">Reference proteome</keyword>
<evidence type="ECO:0000256" key="3">
    <source>
        <dbReference type="ARBA" id="ARBA00022448"/>
    </source>
</evidence>
<reference evidence="9 10" key="1">
    <citation type="journal article" date="2001" name="Nature">
        <title>Initial sequencing and analysis of the human genome.</title>
        <authorList>
            <consortium name="International Human Genome Sequencing Consortium"/>
            <person name="Lander E.S."/>
            <person name="Linton L.M."/>
            <person name="Birren B."/>
            <person name="Nusbaum C."/>
            <person name="Zody M.C."/>
            <person name="Baldwin J."/>
            <person name="Devon K."/>
            <person name="Dewar K."/>
            <person name="Doyle M."/>
            <person name="FitzHugh W."/>
            <person name="Funke R."/>
            <person name="Gage D."/>
            <person name="Harris K."/>
            <person name="Heaford A."/>
            <person name="Howland J."/>
            <person name="Kann L."/>
            <person name="Lehoczky J."/>
            <person name="LeVine R."/>
            <person name="McEwan P."/>
            <person name="McKernan K."/>
            <person name="Meldrim J."/>
            <person name="Mesirov J.P."/>
            <person name="Miranda C."/>
            <person name="Morris W."/>
            <person name="Naylor J."/>
            <person name="Raymond C."/>
            <person name="Rosetti M."/>
            <person name="Santos R."/>
            <person name="Sheridan A."/>
            <person name="Sougnez C."/>
            <person name="Stange-Thomann N."/>
            <person name="Stojanovic N."/>
            <person name="Subramanian A."/>
            <person name="Wyman D."/>
            <person name="Rogers J."/>
            <person name="Sulston J."/>
            <person name="Ainscough R."/>
            <person name="Beck S."/>
            <person name="Bentley D."/>
            <person name="Burton J."/>
            <person name="Clee C."/>
            <person name="Carter N."/>
            <person name="Coulson A."/>
            <person name="Deadman R."/>
            <person name="Deloukas P."/>
            <person name="Dunham A."/>
            <person name="Dunham I."/>
            <person name="Durbin R."/>
            <person name="French L."/>
            <person name="Grafham D."/>
            <person name="Gregory S."/>
            <person name="Hubbard T."/>
            <person name="Humphray S."/>
            <person name="Hunt A."/>
            <person name="Jones M."/>
            <person name="Lloyd C."/>
            <person name="McMurray A."/>
            <person name="Matthews L."/>
            <person name="Mercer S."/>
            <person name="Milne S."/>
            <person name="Mullikin J.C."/>
            <person name="Mungall A."/>
            <person name="Plumb R."/>
            <person name="Ross M."/>
            <person name="Shownkeen R."/>
            <person name="Sims S."/>
            <person name="Waterston R.H."/>
            <person name="Wilson R.K."/>
            <person name="Hillier L.W."/>
            <person name="McPherson J.D."/>
            <person name="Marra M.A."/>
            <person name="Mardis E.R."/>
            <person name="Fulton L.A."/>
            <person name="Chinwalla A.T."/>
            <person name="Pepin K.H."/>
            <person name="Gish W.R."/>
            <person name="Chissoe S.L."/>
            <person name="Wendl M.C."/>
            <person name="Delehaunty K.D."/>
            <person name="Miner T.L."/>
            <person name="Delehaunty A."/>
            <person name="Kramer J.B."/>
            <person name="Cook L.L."/>
            <person name="Fulton R.S."/>
            <person name="Johnson D.L."/>
            <person name="Minx P.J."/>
            <person name="Clifton S.W."/>
            <person name="Hawkins T."/>
            <person name="Branscomb E."/>
            <person name="Predki P."/>
            <person name="Richardson P."/>
            <person name="Wenning S."/>
            <person name="Slezak T."/>
            <person name="Doggett N."/>
            <person name="Cheng J.F."/>
            <person name="Olsen A."/>
            <person name="Lucas S."/>
            <person name="Elkin C."/>
            <person name="Uberbacher E."/>
            <person name="Frazier M."/>
            <person name="Gibbs R.A."/>
            <person name="Muzny D.M."/>
            <person name="Scherer S.E."/>
            <person name="Bouck J.B."/>
            <person name="Sodergren E.J."/>
            <person name="Worley K.C."/>
            <person name="Rives C.M."/>
            <person name="Gorrell J.H."/>
            <person name="Metzker M.L."/>
            <person name="Naylor S.L."/>
            <person name="Kucherlapati R.S."/>
            <person name="Nelson D.L."/>
            <person name="Weinstock G.M."/>
            <person name="Sakaki Y."/>
            <person name="Fujiyama A."/>
            <person name="Hattori M."/>
            <person name="Yada T."/>
            <person name="Toyoda A."/>
            <person name="Itoh T."/>
            <person name="Kawagoe C."/>
            <person name="Watanabe H."/>
            <person name="Totoki Y."/>
            <person name="Taylor T."/>
            <person name="Weissenbach J."/>
            <person name="Heilig R."/>
            <person name="Saurin W."/>
            <person name="Artiguenave F."/>
            <person name="Brottier P."/>
            <person name="Bruls T."/>
            <person name="Pelletier E."/>
            <person name="Robert C."/>
            <person name="Wincker P."/>
            <person name="Smith D.R."/>
            <person name="Doucette-Stamm L."/>
            <person name="Rubenfield M."/>
            <person name="Weinstock K."/>
            <person name="Lee H.M."/>
            <person name="Dubois J."/>
            <person name="Rosenthal A."/>
            <person name="Platzer M."/>
            <person name="Nyakatura G."/>
            <person name="Taudien S."/>
            <person name="Rump A."/>
            <person name="Yang H."/>
            <person name="Yu J."/>
            <person name="Wang J."/>
            <person name="Huang G."/>
            <person name="Gu J."/>
            <person name="Hood L."/>
            <person name="Rowen L."/>
            <person name="Madan A."/>
            <person name="Qin S."/>
            <person name="Davis R.W."/>
            <person name="Federspiel N.A."/>
            <person name="Abola A.P."/>
            <person name="Proctor M.J."/>
            <person name="Myers R.M."/>
            <person name="Schmutz J."/>
            <person name="Dickson M."/>
            <person name="Grimwood J."/>
            <person name="Cox D.R."/>
            <person name="Olson M.V."/>
            <person name="Kaul R."/>
            <person name="Raymond C."/>
            <person name="Shimizu N."/>
            <person name="Kawasaki K."/>
            <person name="Minoshima S."/>
            <person name="Evans G.A."/>
            <person name="Athanasiou M."/>
            <person name="Schultz R."/>
            <person name="Roe B.A."/>
            <person name="Chen F."/>
            <person name="Pan H."/>
            <person name="Ramser J."/>
            <person name="Lehrach H."/>
            <person name="Reinhardt R."/>
            <person name="McCombie W.R."/>
            <person name="de la Bastide M."/>
            <person name="Dedhia N."/>
            <person name="Blocker H."/>
            <person name="Hornischer K."/>
            <person name="Nordsiek G."/>
            <person name="Agarwala R."/>
            <person name="Aravind L."/>
            <person name="Bailey J.A."/>
            <person name="Bateman A."/>
            <person name="Batzoglou S."/>
            <person name="Birney E."/>
            <person name="Bork P."/>
            <person name="Brown D.G."/>
            <person name="Burge C.B."/>
            <person name="Cerutti L."/>
            <person name="Chen H.C."/>
            <person name="Church D."/>
            <person name="Clamp M."/>
            <person name="Copley R.R."/>
            <person name="Doerks T."/>
            <person name="Eddy S.R."/>
            <person name="Eichler E.E."/>
            <person name="Furey T.S."/>
            <person name="Galagan J."/>
            <person name="Gilbert J.G."/>
            <person name="Harmon C."/>
            <person name="Hayashizaki Y."/>
            <person name="Haussler D."/>
            <person name="Hermjakob H."/>
            <person name="Hokamp K."/>
            <person name="Jang W."/>
            <person name="Johnson L.S."/>
            <person name="Jones T.A."/>
            <person name="Kasif S."/>
            <person name="Kaspryzk A."/>
            <person name="Kennedy S."/>
            <person name="Kent W.J."/>
            <person name="Kitts P."/>
            <person name="Koonin E.V."/>
            <person name="Korf I."/>
            <person name="Kulp D."/>
            <person name="Lancet D."/>
            <person name="Lowe T.M."/>
            <person name="McLysaght A."/>
            <person name="Mikkelsen T."/>
            <person name="Moran J.V."/>
            <person name="Mulder N."/>
            <person name="Pollara V.J."/>
            <person name="Ponting C.P."/>
            <person name="Schuler G."/>
            <person name="Schultz J."/>
            <person name="Slater G."/>
            <person name="Smit A.F."/>
            <person name="Stupka E."/>
            <person name="Szustakowski J."/>
            <person name="Thierry-Mieg D."/>
            <person name="Thierry-Mieg J."/>
            <person name="Wagner L."/>
            <person name="Wallis J."/>
            <person name="Wheeler R."/>
            <person name="Williams A."/>
            <person name="Wolf Y.I."/>
            <person name="Wolfe K.H."/>
            <person name="Yang S.P."/>
            <person name="Yeh R.F."/>
            <person name="Collins F."/>
            <person name="Guyer M.S."/>
            <person name="Peterson J."/>
            <person name="Felsenfeld A."/>
            <person name="Wetterstrand K.A."/>
            <person name="Patrinos A."/>
            <person name="Morgan M.J."/>
            <person name="de Jong P."/>
            <person name="Catanese J.J."/>
            <person name="Osoegawa K."/>
            <person name="Shizuya H."/>
            <person name="Choi S."/>
            <person name="Chen Y.J."/>
        </authorList>
    </citation>
    <scope>NUCLEOTIDE SEQUENCE [LARGE SCALE GENOMIC DNA]</scope>
</reference>
<evidence type="ECO:0000256" key="7">
    <source>
        <dbReference type="SAM" id="MobiDB-lite"/>
    </source>
</evidence>
<organism evidence="9 10">
    <name type="scientific">Homo sapiens</name>
    <name type="common">Human</name>
    <dbReference type="NCBI Taxonomy" id="9606"/>
    <lineage>
        <taxon>Eukaryota</taxon>
        <taxon>Metazoa</taxon>
        <taxon>Chordata</taxon>
        <taxon>Craniata</taxon>
        <taxon>Vertebrata</taxon>
        <taxon>Euteleostomi</taxon>
        <taxon>Mammalia</taxon>
        <taxon>Eutheria</taxon>
        <taxon>Euarchontoglires</taxon>
        <taxon>Primates</taxon>
        <taxon>Haplorrhini</taxon>
        <taxon>Catarrhini</taxon>
        <taxon>Hominidae</taxon>
        <taxon>Homo</taxon>
    </lineage>
</organism>
<dbReference type="Proteomes" id="UP000005640">
    <property type="component" value="Chromosome 7"/>
</dbReference>
<reference evidence="9 10" key="3">
    <citation type="journal article" date="2004" name="Nature">
        <title>Finishing the euchromatic sequence of the human genome.</title>
        <authorList>
            <consortium name="International Human Genome Sequencing Consortium"/>
        </authorList>
    </citation>
    <scope>NUCLEOTIDE SEQUENCE [LARGE SCALE GENOMIC DNA]</scope>
</reference>
<dbReference type="GO" id="GO:0016020">
    <property type="term" value="C:membrane"/>
    <property type="evidence" value="ECO:0007669"/>
    <property type="project" value="UniProtKB-SubCell"/>
</dbReference>
<evidence type="ECO:0007829" key="11">
    <source>
        <dbReference type="PeptideAtlas" id="C9IYM7"/>
    </source>
</evidence>
<dbReference type="PANTHER" id="PTHR10332:SF10">
    <property type="entry name" value="EQUILIBRATIVE NUCLEOSIDE TRANSPORTER 4"/>
    <property type="match status" value="1"/>
</dbReference>
<keyword evidence="4 8" id="KW-0812">Transmembrane</keyword>
<dbReference type="EMBL" id="AC093376">
    <property type="status" value="NOT_ANNOTATED_CDS"/>
    <property type="molecule type" value="Genomic_DNA"/>
</dbReference>
<dbReference type="MassIVE" id="C9IYM7"/>
<reference evidence="9 10" key="2">
    <citation type="journal article" date="2003" name="Nature">
        <title>The DNA sequence of human chromosome 7.</title>
        <authorList>
            <person name="Hillier L.W."/>
            <person name="Fulton R.S."/>
            <person name="Fulton L.A."/>
            <person name="Graves T.A."/>
            <person name="Pepin K.H."/>
            <person name="Wagner-McPherson C."/>
            <person name="Layman D."/>
            <person name="Maas J."/>
            <person name="Jaeger S."/>
            <person name="Walker R."/>
            <person name="Wylie K."/>
            <person name="Sekhon M."/>
            <person name="Becker M.C."/>
            <person name="O'Laughlin M.D."/>
            <person name="Schaller M.E."/>
            <person name="Fewell G.A."/>
            <person name="Delehaunty K.D."/>
            <person name="Miner T.L."/>
            <person name="Nash W.E."/>
            <person name="Cordes M."/>
            <person name="Du H."/>
            <person name="Sun H."/>
            <person name="Edwards J."/>
            <person name="Bradshaw-Cordum H."/>
            <person name="Ali J."/>
            <person name="Andrews S."/>
            <person name="Isak A."/>
            <person name="Vanbrunt A."/>
            <person name="Nguyen C."/>
            <person name="Du F."/>
            <person name="Lamar B."/>
            <person name="Courtney L."/>
            <person name="Kalicki J."/>
            <person name="Ozersky P."/>
            <person name="Bielicki L."/>
            <person name="Scott K."/>
            <person name="Holmes A."/>
            <person name="Harkins R."/>
            <person name="Harris A."/>
            <person name="Strong C.M."/>
            <person name="Hou S."/>
            <person name="Tomlinson C."/>
            <person name="Dauphin-Kohlberg S."/>
            <person name="Kozlowicz-Reilly A."/>
            <person name="Leonard S."/>
            <person name="Rohlfing T."/>
            <person name="Rock S.M."/>
            <person name="Tin-Wollam A.M."/>
            <person name="Abbott A."/>
            <person name="Minx P."/>
            <person name="Maupin R."/>
            <person name="Strowmatt C."/>
            <person name="Latreille P."/>
            <person name="Miller N."/>
            <person name="Johnson D."/>
            <person name="Murray J."/>
            <person name="Woessner J.P."/>
            <person name="Wendl M.C."/>
            <person name="Yang S.P."/>
            <person name="Schultz B.R."/>
            <person name="Wallis J.W."/>
            <person name="Spieth J."/>
            <person name="Bieri T.A."/>
            <person name="Nelson J.O."/>
            <person name="Berkowicz N."/>
            <person name="Wohldmann P.E."/>
            <person name="Cook L.L."/>
            <person name="Hickenbotham M.T."/>
            <person name="Eldred J."/>
            <person name="Williams D."/>
            <person name="Bedell J.A."/>
            <person name="Mardis E.R."/>
            <person name="Clifton S.W."/>
            <person name="Chissoe S.L."/>
            <person name="Marra M.A."/>
            <person name="Raymond C."/>
            <person name="Haugen E."/>
            <person name="Gillett W."/>
            <person name="Zhou Y."/>
            <person name="James R."/>
            <person name="Phelps K."/>
            <person name="Iadanoto S."/>
            <person name="Bubb K."/>
            <person name="Simms E."/>
            <person name="Levy R."/>
            <person name="Clendenning J."/>
            <person name="Kaul R."/>
            <person name="Kent W.J."/>
            <person name="Furey T.S."/>
            <person name="Baertsch R.A."/>
            <person name="Brent M.R."/>
            <person name="Keibler E."/>
            <person name="Flicek P."/>
            <person name="Bork P."/>
            <person name="Suyama M."/>
            <person name="Bailey J.A."/>
            <person name="Portnoy M.E."/>
            <person name="Torrents D."/>
            <person name="Chinwalla A.T."/>
            <person name="Gish W.R."/>
            <person name="Eddy S.R."/>
            <person name="McPherson J.D."/>
            <person name="Olson M.V."/>
            <person name="Eichler E.E."/>
            <person name="Green E.D."/>
            <person name="Waterston R.H."/>
            <person name="Wilson R.K."/>
        </authorList>
    </citation>
    <scope>NUCLEOTIDE SEQUENCE [LARGE SCALE GENOMIC DNA]</scope>
</reference>
<reference evidence="9" key="4">
    <citation type="submission" date="2025-08" db="UniProtKB">
        <authorList>
            <consortium name="Ensembl"/>
        </authorList>
    </citation>
    <scope>IDENTIFICATION</scope>
</reference>
<keyword evidence="6 8" id="KW-0472">Membrane</keyword>
<name>C9IYM7_HUMAN</name>
<dbReference type="GeneTree" id="ENSGT00950000182898"/>
<evidence type="ECO:0000256" key="5">
    <source>
        <dbReference type="ARBA" id="ARBA00022989"/>
    </source>
</evidence>
<dbReference type="HGNC" id="HGNC:23097">
    <property type="gene designation" value="SLC29A4"/>
</dbReference>
<evidence type="ECO:0000256" key="6">
    <source>
        <dbReference type="ARBA" id="ARBA00023136"/>
    </source>
</evidence>
<evidence type="ECO:0000256" key="8">
    <source>
        <dbReference type="SAM" id="Phobius"/>
    </source>
</evidence>
<accession>C9IYM7</accession>
<dbReference type="OpenTargets" id="ENSG00000164638"/>
<evidence type="ECO:0000313" key="9">
    <source>
        <dbReference type="Ensembl" id="ENSP00000406803.1"/>
    </source>
</evidence>
<keyword evidence="5 8" id="KW-1133">Transmembrane helix</keyword>
<dbReference type="Bgee" id="ENSG00000164638">
    <property type="expression patterns" value="Expressed in buccal mucosa cell and 132 other cell types or tissues"/>
</dbReference>
<dbReference type="GO" id="GO:0005337">
    <property type="term" value="F:nucleoside transmembrane transporter activity"/>
    <property type="evidence" value="ECO:0007669"/>
    <property type="project" value="InterPro"/>
</dbReference>
<proteinExistence type="evidence at protein level"/>
<dbReference type="UCSC" id="uc064bdl.1">
    <property type="organism name" value="human"/>
</dbReference>
<gene>
    <name evidence="9" type="primary">SLC29A4</name>
</gene>
<feature type="transmembrane region" description="Helical" evidence="8">
    <location>
        <begin position="69"/>
        <end position="89"/>
    </location>
</feature>
<protein>
    <submittedName>
        <fullName evidence="9">Solute carrier family 29 member 4</fullName>
    </submittedName>
</protein>
<evidence type="ECO:0000313" key="10">
    <source>
        <dbReference type="Proteomes" id="UP000005640"/>
    </source>
</evidence>